<sequence length="215" mass="24937">MKGLLLVIVYLFVGFTNETTSYYSAKYKMISNLSKELKIDSKSQIGDYFLGGLVYNFVSTSKVCFLKTTESLNNDGIVSNVSGDENIFINYQNGVVSYKLDNQENFKYDKVTFKKTQIEKKILGFKAIKYVSEDNNIAVYVTEELPWYIQPCIFNTKQFNGSIIRFENKKANYGFELIEYKKEDKTNKEDNTINKVLNLKESKDLRIKKCPFFES</sequence>
<accession>A0A2U8QUB1</accession>
<evidence type="ECO:0000313" key="1">
    <source>
        <dbReference type="EMBL" id="AWM13792.1"/>
    </source>
</evidence>
<dbReference type="AlphaFoldDB" id="A0A2U8QUB1"/>
<gene>
    <name evidence="1" type="ORF">DI487_07895</name>
</gene>
<protein>
    <submittedName>
        <fullName evidence="1">Uncharacterized protein</fullName>
    </submittedName>
</protein>
<reference evidence="1 2" key="1">
    <citation type="submission" date="2018-05" db="EMBL/GenBank/DDBJ databases">
        <title>Flavobacterium sp. MEBiC07310.</title>
        <authorList>
            <person name="Baek K."/>
        </authorList>
    </citation>
    <scope>NUCLEOTIDE SEQUENCE [LARGE SCALE GENOMIC DNA]</scope>
    <source>
        <strain evidence="1 2">MEBiC07310</strain>
    </source>
</reference>
<dbReference type="OrthoDB" id="9945630at2"/>
<evidence type="ECO:0000313" key="2">
    <source>
        <dbReference type="Proteomes" id="UP000245429"/>
    </source>
</evidence>
<proteinExistence type="predicted"/>
<dbReference type="Proteomes" id="UP000245429">
    <property type="component" value="Chromosome"/>
</dbReference>
<keyword evidence="2" id="KW-1185">Reference proteome</keyword>
<dbReference type="EMBL" id="CP029463">
    <property type="protein sequence ID" value="AWM13792.1"/>
    <property type="molecule type" value="Genomic_DNA"/>
</dbReference>
<dbReference type="RefSeq" id="WP_109569159.1">
    <property type="nucleotide sequence ID" value="NZ_CP029463.1"/>
</dbReference>
<name>A0A2U8QUB1_9FLAO</name>
<organism evidence="1 2">
    <name type="scientific">Flavobacterium sediminis</name>
    <dbReference type="NCBI Taxonomy" id="2201181"/>
    <lineage>
        <taxon>Bacteria</taxon>
        <taxon>Pseudomonadati</taxon>
        <taxon>Bacteroidota</taxon>
        <taxon>Flavobacteriia</taxon>
        <taxon>Flavobacteriales</taxon>
        <taxon>Flavobacteriaceae</taxon>
        <taxon>Flavobacterium</taxon>
    </lineage>
</organism>
<dbReference type="KEGG" id="fse:DI487_07895"/>